<dbReference type="InterPro" id="IPR011004">
    <property type="entry name" value="Trimer_LpxA-like_sf"/>
</dbReference>
<dbReference type="RefSeq" id="WP_188320800.1">
    <property type="nucleotide sequence ID" value="NZ_CP060203.1"/>
</dbReference>
<dbReference type="InterPro" id="IPR056729">
    <property type="entry name" value="GMPPB_C"/>
</dbReference>
<feature type="domain" description="Mannose-1-phosphate guanyltransferase C-terminal" evidence="5">
    <location>
        <begin position="65"/>
        <end position="129"/>
    </location>
</feature>
<dbReference type="PANTHER" id="PTHR43584">
    <property type="entry name" value="NUCLEOTIDYL TRANSFERASE"/>
    <property type="match status" value="1"/>
</dbReference>
<dbReference type="Gene3D" id="2.160.10.10">
    <property type="entry name" value="Hexapeptide repeat proteins"/>
    <property type="match status" value="1"/>
</dbReference>
<evidence type="ECO:0000313" key="6">
    <source>
        <dbReference type="EMBL" id="QNS40833.1"/>
    </source>
</evidence>
<dbReference type="AlphaFoldDB" id="A0A7H1DV25"/>
<dbReference type="Proteomes" id="UP000516438">
    <property type="component" value="Chromosome"/>
</dbReference>
<evidence type="ECO:0000256" key="4">
    <source>
        <dbReference type="ARBA" id="ARBA00023315"/>
    </source>
</evidence>
<proteinExistence type="inferred from homology"/>
<evidence type="ECO:0000256" key="1">
    <source>
        <dbReference type="ARBA" id="ARBA00007707"/>
    </source>
</evidence>
<sequence length="200" mass="22369">MNIQLFIENFNNKFEEKKSFPWEILENIQITILQKIKNLNEDFLIENGIAIHKTAIIENNVILKAPIIIEKNCFVGANSCLRNGVYLSENVKIGLGCEIKSSVIFDHTAIAHYNFIGDSIIGKNVNFEAGSITANHYNEKKNKNILVKISNEIIDTKSIKFGALVGDDSKIGANAVLSPGTILEKKSIVKRLELIEQIQN</sequence>
<keyword evidence="7" id="KW-1185">Reference proteome</keyword>
<protein>
    <submittedName>
        <fullName evidence="6">LpxA family transferase</fullName>
    </submittedName>
</protein>
<evidence type="ECO:0000313" key="7">
    <source>
        <dbReference type="Proteomes" id="UP000516438"/>
    </source>
</evidence>
<dbReference type="GO" id="GO:0016746">
    <property type="term" value="F:acyltransferase activity"/>
    <property type="evidence" value="ECO:0007669"/>
    <property type="project" value="UniProtKB-KW"/>
</dbReference>
<keyword evidence="4" id="KW-0012">Acyltransferase</keyword>
<accession>A0A7H1DV25</accession>
<keyword evidence="3 6" id="KW-0808">Transferase</keyword>
<evidence type="ECO:0000256" key="3">
    <source>
        <dbReference type="ARBA" id="ARBA00022679"/>
    </source>
</evidence>
<dbReference type="SUPFAM" id="SSF51161">
    <property type="entry name" value="Trimeric LpxA-like enzymes"/>
    <property type="match status" value="1"/>
</dbReference>
<dbReference type="Pfam" id="PF25087">
    <property type="entry name" value="GMPPB_C"/>
    <property type="match status" value="1"/>
</dbReference>
<dbReference type="InterPro" id="IPR050065">
    <property type="entry name" value="GlmU-like"/>
</dbReference>
<evidence type="ECO:0000256" key="2">
    <source>
        <dbReference type="ARBA" id="ARBA00007947"/>
    </source>
</evidence>
<name>A0A7H1DV25_9FLAO</name>
<dbReference type="PANTHER" id="PTHR43584:SF8">
    <property type="entry name" value="N-ACETYLMURAMATE ALPHA-1-PHOSPHATE URIDYLYLTRANSFERASE"/>
    <property type="match status" value="1"/>
</dbReference>
<dbReference type="Pfam" id="PF14602">
    <property type="entry name" value="Hexapep_2"/>
    <property type="match status" value="1"/>
</dbReference>
<reference evidence="6 7" key="1">
    <citation type="submission" date="2020-07" db="EMBL/GenBank/DDBJ databases">
        <title>Complete genome and description of Chryseobacterium manosquense strain Marseille-Q2069 sp. nov.</title>
        <authorList>
            <person name="Boxberger M."/>
        </authorList>
    </citation>
    <scope>NUCLEOTIDE SEQUENCE [LARGE SCALE GENOMIC DNA]</scope>
    <source>
        <strain evidence="6 7">Marseille-Q2069</strain>
    </source>
</reference>
<dbReference type="EMBL" id="CP060203">
    <property type="protein sequence ID" value="QNS40833.1"/>
    <property type="molecule type" value="Genomic_DNA"/>
</dbReference>
<dbReference type="GO" id="GO:0016779">
    <property type="term" value="F:nucleotidyltransferase activity"/>
    <property type="evidence" value="ECO:0007669"/>
    <property type="project" value="UniProtKB-ARBA"/>
</dbReference>
<dbReference type="KEGG" id="cmaq:H0S70_10770"/>
<comment type="similarity">
    <text evidence="2">In the N-terminal section; belongs to the N-acetylglucosamine-1-phosphate uridyltransferase family.</text>
</comment>
<dbReference type="InterPro" id="IPR001451">
    <property type="entry name" value="Hexapep"/>
</dbReference>
<comment type="similarity">
    <text evidence="1">In the C-terminal section; belongs to the transferase hexapeptide repeat family.</text>
</comment>
<organism evidence="6 7">
    <name type="scientific">Chryseobacterium manosquense</name>
    <dbReference type="NCBI Taxonomy" id="2754694"/>
    <lineage>
        <taxon>Bacteria</taxon>
        <taxon>Pseudomonadati</taxon>
        <taxon>Bacteroidota</taxon>
        <taxon>Flavobacteriia</taxon>
        <taxon>Flavobacteriales</taxon>
        <taxon>Weeksellaceae</taxon>
        <taxon>Chryseobacterium group</taxon>
        <taxon>Chryseobacterium</taxon>
    </lineage>
</organism>
<evidence type="ECO:0000259" key="5">
    <source>
        <dbReference type="Pfam" id="PF25087"/>
    </source>
</evidence>
<gene>
    <name evidence="6" type="ORF">H0S70_10770</name>
</gene>